<dbReference type="AlphaFoldDB" id="A0A0F8XQ41"/>
<organism evidence="1">
    <name type="scientific">marine sediment metagenome</name>
    <dbReference type="NCBI Taxonomy" id="412755"/>
    <lineage>
        <taxon>unclassified sequences</taxon>
        <taxon>metagenomes</taxon>
        <taxon>ecological metagenomes</taxon>
    </lineage>
</organism>
<name>A0A0F8XQ41_9ZZZZ</name>
<sequence length="47" mass="5595">SKPSKITDLNPTQEMNLYNPIEFKQGFMAINTNNYQYNFQPIKAQQW</sequence>
<protein>
    <submittedName>
        <fullName evidence="1">Uncharacterized protein</fullName>
    </submittedName>
</protein>
<accession>A0A0F8XQ41</accession>
<evidence type="ECO:0000313" key="1">
    <source>
        <dbReference type="EMBL" id="KKK63305.1"/>
    </source>
</evidence>
<gene>
    <name evidence="1" type="ORF">LCGC14_2995590</name>
</gene>
<dbReference type="EMBL" id="LAZR01061577">
    <property type="protein sequence ID" value="KKK63305.1"/>
    <property type="molecule type" value="Genomic_DNA"/>
</dbReference>
<proteinExistence type="predicted"/>
<feature type="non-terminal residue" evidence="1">
    <location>
        <position position="1"/>
    </location>
</feature>
<comment type="caution">
    <text evidence="1">The sequence shown here is derived from an EMBL/GenBank/DDBJ whole genome shotgun (WGS) entry which is preliminary data.</text>
</comment>
<reference evidence="1" key="1">
    <citation type="journal article" date="2015" name="Nature">
        <title>Complex archaea that bridge the gap between prokaryotes and eukaryotes.</title>
        <authorList>
            <person name="Spang A."/>
            <person name="Saw J.H."/>
            <person name="Jorgensen S.L."/>
            <person name="Zaremba-Niedzwiedzka K."/>
            <person name="Martijn J."/>
            <person name="Lind A.E."/>
            <person name="van Eijk R."/>
            <person name="Schleper C."/>
            <person name="Guy L."/>
            <person name="Ettema T.J."/>
        </authorList>
    </citation>
    <scope>NUCLEOTIDE SEQUENCE</scope>
</reference>